<evidence type="ECO:0000256" key="5">
    <source>
        <dbReference type="SAM" id="Phobius"/>
    </source>
</evidence>
<feature type="transmembrane region" description="Helical" evidence="5">
    <location>
        <begin position="76"/>
        <end position="95"/>
    </location>
</feature>
<protein>
    <submittedName>
        <fullName evidence="6">Uncharacterized protein</fullName>
    </submittedName>
</protein>
<evidence type="ECO:0000256" key="4">
    <source>
        <dbReference type="ARBA" id="ARBA00023136"/>
    </source>
</evidence>
<dbReference type="HOGENOM" id="CLU_110778_0_1_1"/>
<evidence type="ECO:0000256" key="2">
    <source>
        <dbReference type="ARBA" id="ARBA00022692"/>
    </source>
</evidence>
<keyword evidence="4 5" id="KW-0472">Membrane</keyword>
<name>W6XZH4_COCC2</name>
<keyword evidence="3 5" id="KW-1133">Transmembrane helix</keyword>
<dbReference type="OrthoDB" id="2122304at2759"/>
<feature type="transmembrane region" description="Helical" evidence="5">
    <location>
        <begin position="132"/>
        <end position="151"/>
    </location>
</feature>
<dbReference type="GO" id="GO:0016020">
    <property type="term" value="C:membrane"/>
    <property type="evidence" value="ECO:0007669"/>
    <property type="project" value="UniProtKB-SubCell"/>
</dbReference>
<dbReference type="KEGG" id="bze:COCCADRAFT_37246"/>
<dbReference type="EMBL" id="KI964622">
    <property type="protein sequence ID" value="EUC32897.1"/>
    <property type="molecule type" value="Genomic_DNA"/>
</dbReference>
<dbReference type="Proteomes" id="UP000053841">
    <property type="component" value="Unassembled WGS sequence"/>
</dbReference>
<dbReference type="Pfam" id="PF01124">
    <property type="entry name" value="MAPEG"/>
    <property type="match status" value="1"/>
</dbReference>
<dbReference type="GeneID" id="19148479"/>
<dbReference type="eggNOG" id="ENOG502RVQ1">
    <property type="taxonomic scope" value="Eukaryota"/>
</dbReference>
<sequence length="163" mass="17819">MLPHLNGYMSILAIPVHFMISMMPHAVARAISARGRLPTENSSNLHAQDTKAQLKQRVPPESFARYMRMCSHLMRWQNFPLFVTAVVVGNMAGLAQDVLNAFAVSVLAVRLACTVSCLLAVTSVTSVVRGGLWVMGVSMCLPVFIQAAVVVSDRKAKEVHRAM</sequence>
<dbReference type="Gene3D" id="1.20.120.550">
    <property type="entry name" value="Membrane associated eicosanoid/glutathione metabolism-like domain"/>
    <property type="match status" value="1"/>
</dbReference>
<proteinExistence type="predicted"/>
<evidence type="ECO:0000313" key="7">
    <source>
        <dbReference type="Proteomes" id="UP000053841"/>
    </source>
</evidence>
<keyword evidence="7" id="KW-1185">Reference proteome</keyword>
<feature type="transmembrane region" description="Helical" evidence="5">
    <location>
        <begin position="101"/>
        <end position="120"/>
    </location>
</feature>
<feature type="transmembrane region" description="Helical" evidence="5">
    <location>
        <begin position="6"/>
        <end position="27"/>
    </location>
</feature>
<dbReference type="RefSeq" id="XP_007712824.1">
    <property type="nucleotide sequence ID" value="XM_007714634.1"/>
</dbReference>
<accession>W6XZH4</accession>
<dbReference type="InterPro" id="IPR001129">
    <property type="entry name" value="Membr-assoc_MAPEG"/>
</dbReference>
<evidence type="ECO:0000256" key="3">
    <source>
        <dbReference type="ARBA" id="ARBA00022989"/>
    </source>
</evidence>
<dbReference type="PANTHER" id="PTHR35371">
    <property type="entry name" value="INNER MEMBRANE PROTEIN"/>
    <property type="match status" value="1"/>
</dbReference>
<organism evidence="6 7">
    <name type="scientific">Cochliobolus carbonum (strain 26-R-13)</name>
    <name type="common">Maize leaf spot fungus</name>
    <name type="synonym">Bipolaris zeicola</name>
    <dbReference type="NCBI Taxonomy" id="930089"/>
    <lineage>
        <taxon>Eukaryota</taxon>
        <taxon>Fungi</taxon>
        <taxon>Dikarya</taxon>
        <taxon>Ascomycota</taxon>
        <taxon>Pezizomycotina</taxon>
        <taxon>Dothideomycetes</taxon>
        <taxon>Pleosporomycetidae</taxon>
        <taxon>Pleosporales</taxon>
        <taxon>Pleosporineae</taxon>
        <taxon>Pleosporaceae</taxon>
        <taxon>Bipolaris</taxon>
    </lineage>
</organism>
<dbReference type="PANTHER" id="PTHR35371:SF1">
    <property type="entry name" value="BLR7753 PROTEIN"/>
    <property type="match status" value="1"/>
</dbReference>
<gene>
    <name evidence="6" type="ORF">COCCADRAFT_37246</name>
</gene>
<comment type="subcellular location">
    <subcellularLocation>
        <location evidence="1">Membrane</location>
    </subcellularLocation>
</comment>
<evidence type="ECO:0000313" key="6">
    <source>
        <dbReference type="EMBL" id="EUC32897.1"/>
    </source>
</evidence>
<dbReference type="AlphaFoldDB" id="W6XZH4"/>
<reference evidence="6 7" key="1">
    <citation type="journal article" date="2013" name="PLoS Genet.">
        <title>Comparative genome structure, secondary metabolite, and effector coding capacity across Cochliobolus pathogens.</title>
        <authorList>
            <person name="Condon B.J."/>
            <person name="Leng Y."/>
            <person name="Wu D."/>
            <person name="Bushley K.E."/>
            <person name="Ohm R.A."/>
            <person name="Otillar R."/>
            <person name="Martin J."/>
            <person name="Schackwitz W."/>
            <person name="Grimwood J."/>
            <person name="MohdZainudin N."/>
            <person name="Xue C."/>
            <person name="Wang R."/>
            <person name="Manning V.A."/>
            <person name="Dhillon B."/>
            <person name="Tu Z.J."/>
            <person name="Steffenson B.J."/>
            <person name="Salamov A."/>
            <person name="Sun H."/>
            <person name="Lowry S."/>
            <person name="LaButti K."/>
            <person name="Han J."/>
            <person name="Copeland A."/>
            <person name="Lindquist E."/>
            <person name="Barry K."/>
            <person name="Schmutz J."/>
            <person name="Baker S.E."/>
            <person name="Ciuffetti L.M."/>
            <person name="Grigoriev I.V."/>
            <person name="Zhong S."/>
            <person name="Turgeon B.G."/>
        </authorList>
    </citation>
    <scope>NUCLEOTIDE SEQUENCE [LARGE SCALE GENOMIC DNA]</scope>
    <source>
        <strain evidence="6 7">26-R-13</strain>
    </source>
</reference>
<dbReference type="InterPro" id="IPR023352">
    <property type="entry name" value="MAPEG-like_dom_sf"/>
</dbReference>
<dbReference type="SUPFAM" id="SSF161084">
    <property type="entry name" value="MAPEG domain-like"/>
    <property type="match status" value="1"/>
</dbReference>
<keyword evidence="2 5" id="KW-0812">Transmembrane</keyword>
<evidence type="ECO:0000256" key="1">
    <source>
        <dbReference type="ARBA" id="ARBA00004370"/>
    </source>
</evidence>